<dbReference type="InterPro" id="IPR043128">
    <property type="entry name" value="Rev_trsase/Diguanyl_cyclase"/>
</dbReference>
<dbReference type="Pfam" id="PF00990">
    <property type="entry name" value="GGDEF"/>
    <property type="match status" value="1"/>
</dbReference>
<dbReference type="CDD" id="cd01949">
    <property type="entry name" value="GGDEF"/>
    <property type="match status" value="1"/>
</dbReference>
<feature type="domain" description="GGDEF" evidence="3">
    <location>
        <begin position="494"/>
        <end position="626"/>
    </location>
</feature>
<feature type="domain" description="EAL" evidence="2">
    <location>
        <begin position="635"/>
        <end position="887"/>
    </location>
</feature>
<feature type="transmembrane region" description="Helical" evidence="1">
    <location>
        <begin position="66"/>
        <end position="87"/>
    </location>
</feature>
<gene>
    <name evidence="4" type="ORF">CWE23_02905</name>
</gene>
<dbReference type="Proteomes" id="UP000286680">
    <property type="component" value="Unassembled WGS sequence"/>
</dbReference>
<dbReference type="Pfam" id="PF00563">
    <property type="entry name" value="EAL"/>
    <property type="match status" value="1"/>
</dbReference>
<dbReference type="RefSeq" id="WP_126819376.1">
    <property type="nucleotide sequence ID" value="NZ_PIPS01000001.1"/>
</dbReference>
<keyword evidence="1" id="KW-0472">Membrane</keyword>
<dbReference type="SUPFAM" id="SSF141868">
    <property type="entry name" value="EAL domain-like"/>
    <property type="match status" value="1"/>
</dbReference>
<evidence type="ECO:0000313" key="5">
    <source>
        <dbReference type="Proteomes" id="UP000286680"/>
    </source>
</evidence>
<dbReference type="NCBIfam" id="TIGR00254">
    <property type="entry name" value="GGDEF"/>
    <property type="match status" value="1"/>
</dbReference>
<dbReference type="CDD" id="cd01948">
    <property type="entry name" value="EAL"/>
    <property type="match status" value="1"/>
</dbReference>
<dbReference type="AlphaFoldDB" id="A0AA94EGM4"/>
<proteinExistence type="predicted"/>
<keyword evidence="1" id="KW-0812">Transmembrane</keyword>
<feature type="transmembrane region" description="Helical" evidence="1">
    <location>
        <begin position="159"/>
        <end position="176"/>
    </location>
</feature>
<feature type="transmembrane region" description="Helical" evidence="1">
    <location>
        <begin position="188"/>
        <end position="208"/>
    </location>
</feature>
<evidence type="ECO:0000259" key="3">
    <source>
        <dbReference type="PROSITE" id="PS50887"/>
    </source>
</evidence>
<dbReference type="SMART" id="SM00052">
    <property type="entry name" value="EAL"/>
    <property type="match status" value="1"/>
</dbReference>
<reference evidence="5" key="1">
    <citation type="journal article" date="2018" name="Front. Microbiol.">
        <title>Genome-Based Analysis Reveals the Taxonomy and Diversity of the Family Idiomarinaceae.</title>
        <authorList>
            <person name="Liu Y."/>
            <person name="Lai Q."/>
            <person name="Shao Z."/>
        </authorList>
    </citation>
    <scope>NUCLEOTIDE SEQUENCE [LARGE SCALE GENOMIC DNA]</scope>
    <source>
        <strain evidence="5">SN-14</strain>
    </source>
</reference>
<evidence type="ECO:0000313" key="4">
    <source>
        <dbReference type="EMBL" id="RUO44994.1"/>
    </source>
</evidence>
<dbReference type="Gene3D" id="3.20.20.450">
    <property type="entry name" value="EAL domain"/>
    <property type="match status" value="1"/>
</dbReference>
<dbReference type="PANTHER" id="PTHR33121">
    <property type="entry name" value="CYCLIC DI-GMP PHOSPHODIESTERASE PDEF"/>
    <property type="match status" value="1"/>
</dbReference>
<keyword evidence="5" id="KW-1185">Reference proteome</keyword>
<comment type="caution">
    <text evidence="4">The sequence shown here is derived from an EMBL/GenBank/DDBJ whole genome shotgun (WGS) entry which is preliminary data.</text>
</comment>
<feature type="transmembrane region" description="Helical" evidence="1">
    <location>
        <begin position="121"/>
        <end position="139"/>
    </location>
</feature>
<evidence type="ECO:0000256" key="1">
    <source>
        <dbReference type="SAM" id="Phobius"/>
    </source>
</evidence>
<sequence>MRLNKTFLASYALTAGVLTTLLGVIGIVVSFITPLFNQLPLFDFFSAFTGLLVGGALIAGTLNMRALLRLCGALLLLYSLMMLFGVLRDIDPGYHQIPPLMALNLGVLSLSFLCYRAFKHCWMICVPSALFCTLLGVYYVVKLWAFNDIVSAQSNLFEVSVYGLMMVVVGVTPLLWHKIDVRNARLTWRASSAAIIAVCTCVAGLWFYQSGSLLQSLEQRGRVSAEQTGRAINTAFTNHYGTLSRLAERVIAAPQPRFNTLVEESQRLYDDFPLLDAVMLLQGDDIRWHSGSKAGANYEHIMQPEFQTWRLNLSDQISIENSSNRQHRSVVLGFRADDAGDPLQALYFFDMELVLSKLSGDMADEFSNVIRLRNDSLLSTRSLPDNSEELERIISDSTVVVEYAYKLSNGYPLSLYAVLTDYSSFLQSIRVKQLVLLAGAIFATIMGFALASNRRIKEQDETLTNLATRDDVTQLYRRLFIEKRINSCMQEYEQPGWVFFIDLDGFKPINDSLGFRIGNLVLKEVALRLSGDAGKGVWFGRFSSDEFIVFVEYRARFDSQIYAKNLLMRVRERLVIEEFSLSLTASIGIYKIDNSELDASEVIQRADVAMSSAKASGGNSYRTYREYMARHYEQALMLRNQLQDALDQRQITVHYQPIINAASGRIESVEALARWQRSDGHWVSPMVFIPIAEQTGQIIQLGRQIQEQALREIKPLCEAYGVSLAINLSSQQFQHKAVLAELNSQIEHVKFPYDKLHLELTESIALTDLRLISDKLALLRERGVKIAIDDFGTGYSSLAYISKLPVDIIKLDRIFTREVTSANGHYPLLESILSLLKAVNKHIIIEGIETAEQKAFFSKKGCDAMQGYYFSKPCDLESLKQQLMSVKLIDLG</sequence>
<dbReference type="InterPro" id="IPR029787">
    <property type="entry name" value="Nucleotide_cyclase"/>
</dbReference>
<feature type="transmembrane region" description="Helical" evidence="1">
    <location>
        <begin position="93"/>
        <end position="114"/>
    </location>
</feature>
<protein>
    <recommendedName>
        <fullName evidence="6">Diguanylate cyclase (GGDEF)-like protein</fullName>
    </recommendedName>
</protein>
<name>A0AA94EGM4_9GAMM</name>
<dbReference type="PROSITE" id="PS50887">
    <property type="entry name" value="GGDEF"/>
    <property type="match status" value="1"/>
</dbReference>
<dbReference type="GO" id="GO:0071111">
    <property type="term" value="F:cyclic-guanylate-specific phosphodiesterase activity"/>
    <property type="evidence" value="ECO:0007669"/>
    <property type="project" value="InterPro"/>
</dbReference>
<dbReference type="EMBL" id="PIPS01000001">
    <property type="protein sequence ID" value="RUO44994.1"/>
    <property type="molecule type" value="Genomic_DNA"/>
</dbReference>
<dbReference type="SMART" id="SM00267">
    <property type="entry name" value="GGDEF"/>
    <property type="match status" value="1"/>
</dbReference>
<dbReference type="SUPFAM" id="SSF55073">
    <property type="entry name" value="Nucleotide cyclase"/>
    <property type="match status" value="1"/>
</dbReference>
<dbReference type="Gene3D" id="3.30.70.270">
    <property type="match status" value="1"/>
</dbReference>
<dbReference type="InterPro" id="IPR035919">
    <property type="entry name" value="EAL_sf"/>
</dbReference>
<evidence type="ECO:0000259" key="2">
    <source>
        <dbReference type="PROSITE" id="PS50883"/>
    </source>
</evidence>
<dbReference type="InterPro" id="IPR050706">
    <property type="entry name" value="Cyclic-di-GMP_PDE-like"/>
</dbReference>
<dbReference type="InterPro" id="IPR000160">
    <property type="entry name" value="GGDEF_dom"/>
</dbReference>
<feature type="transmembrane region" description="Helical" evidence="1">
    <location>
        <begin position="12"/>
        <end position="33"/>
    </location>
</feature>
<dbReference type="PROSITE" id="PS50883">
    <property type="entry name" value="EAL"/>
    <property type="match status" value="1"/>
</dbReference>
<dbReference type="InterPro" id="IPR001633">
    <property type="entry name" value="EAL_dom"/>
</dbReference>
<feature type="transmembrane region" description="Helical" evidence="1">
    <location>
        <begin position="39"/>
        <end position="59"/>
    </location>
</feature>
<organism evidence="4 5">
    <name type="scientific">Idiomarina aquatica</name>
    <dbReference type="NCBI Taxonomy" id="1327752"/>
    <lineage>
        <taxon>Bacteria</taxon>
        <taxon>Pseudomonadati</taxon>
        <taxon>Pseudomonadota</taxon>
        <taxon>Gammaproteobacteria</taxon>
        <taxon>Alteromonadales</taxon>
        <taxon>Idiomarinaceae</taxon>
        <taxon>Idiomarina</taxon>
    </lineage>
</organism>
<accession>A0AA94EGM4</accession>
<evidence type="ECO:0008006" key="6">
    <source>
        <dbReference type="Google" id="ProtNLM"/>
    </source>
</evidence>
<dbReference type="PANTHER" id="PTHR33121:SF70">
    <property type="entry name" value="SIGNALING PROTEIN YKOW"/>
    <property type="match status" value="1"/>
</dbReference>
<keyword evidence="1" id="KW-1133">Transmembrane helix</keyword>